<dbReference type="HOGENOM" id="CLU_792457_0_0_1"/>
<evidence type="ECO:0000313" key="1">
    <source>
        <dbReference type="EMBL" id="EFY86230.1"/>
    </source>
</evidence>
<dbReference type="SUPFAM" id="SSF53167">
    <property type="entry name" value="Purine and uridine phosphorylases"/>
    <property type="match status" value="1"/>
</dbReference>
<dbReference type="GO" id="GO:0003824">
    <property type="term" value="F:catalytic activity"/>
    <property type="evidence" value="ECO:0007669"/>
    <property type="project" value="InterPro"/>
</dbReference>
<dbReference type="PANTHER" id="PTHR46082">
    <property type="entry name" value="ATP/GTP-BINDING PROTEIN-RELATED"/>
    <property type="match status" value="1"/>
</dbReference>
<reference evidence="1 2" key="1">
    <citation type="journal article" date="2011" name="PLoS Genet.">
        <title>Genome sequencing and comparative transcriptomics of the model entomopathogenic fungi Metarhizium anisopliae and M. acridum.</title>
        <authorList>
            <person name="Gao Q."/>
            <person name="Jin K."/>
            <person name="Ying S.H."/>
            <person name="Zhang Y."/>
            <person name="Xiao G."/>
            <person name="Shang Y."/>
            <person name="Duan Z."/>
            <person name="Hu X."/>
            <person name="Xie X.Q."/>
            <person name="Zhou G."/>
            <person name="Peng G."/>
            <person name="Luo Z."/>
            <person name="Huang W."/>
            <person name="Wang B."/>
            <person name="Fang W."/>
            <person name="Wang S."/>
            <person name="Zhong Y."/>
            <person name="Ma L.J."/>
            <person name="St Leger R.J."/>
            <person name="Zhao G.P."/>
            <person name="Pei Y."/>
            <person name="Feng M.G."/>
            <person name="Xia Y."/>
            <person name="Wang C."/>
        </authorList>
    </citation>
    <scope>NUCLEOTIDE SEQUENCE [LARGE SCALE GENOMIC DNA]</scope>
    <source>
        <strain evidence="1 2">CQMa 102</strain>
    </source>
</reference>
<name>E9ED05_METAQ</name>
<dbReference type="InterPro" id="IPR035994">
    <property type="entry name" value="Nucleoside_phosphorylase_sf"/>
</dbReference>
<dbReference type="InParanoid" id="E9ED05"/>
<dbReference type="OrthoDB" id="626167at2759"/>
<dbReference type="GO" id="GO:0009116">
    <property type="term" value="P:nucleoside metabolic process"/>
    <property type="evidence" value="ECO:0007669"/>
    <property type="project" value="InterPro"/>
</dbReference>
<accession>E9ED05</accession>
<protein>
    <submittedName>
        <fullName evidence="1">Pfs, NACHT and Akyrin domain protein</fullName>
    </submittedName>
</protein>
<dbReference type="PANTHER" id="PTHR46082:SF11">
    <property type="entry name" value="AAA+ ATPASE DOMAIN-CONTAINING PROTEIN-RELATED"/>
    <property type="match status" value="1"/>
</dbReference>
<dbReference type="Gene3D" id="3.40.50.1580">
    <property type="entry name" value="Nucleoside phosphorylase domain"/>
    <property type="match status" value="1"/>
</dbReference>
<dbReference type="InterPro" id="IPR053137">
    <property type="entry name" value="NLR-like"/>
</dbReference>
<dbReference type="AlphaFoldDB" id="E9ED05"/>
<proteinExistence type="predicted"/>
<evidence type="ECO:0000313" key="2">
    <source>
        <dbReference type="Proteomes" id="UP000002499"/>
    </source>
</evidence>
<dbReference type="EMBL" id="GL698553">
    <property type="protein sequence ID" value="EFY86230.1"/>
    <property type="molecule type" value="Genomic_DNA"/>
</dbReference>
<dbReference type="STRING" id="655827.E9ED05"/>
<keyword evidence="2" id="KW-1185">Reference proteome</keyword>
<dbReference type="Proteomes" id="UP000002499">
    <property type="component" value="Unassembled WGS sequence"/>
</dbReference>
<gene>
    <name evidence="1" type="ORF">MAC_07753</name>
</gene>
<organism evidence="2">
    <name type="scientific">Metarhizium acridum (strain CQMa 102)</name>
    <dbReference type="NCBI Taxonomy" id="655827"/>
    <lineage>
        <taxon>Eukaryota</taxon>
        <taxon>Fungi</taxon>
        <taxon>Dikarya</taxon>
        <taxon>Ascomycota</taxon>
        <taxon>Pezizomycotina</taxon>
        <taxon>Sordariomycetes</taxon>
        <taxon>Hypocreomycetidae</taxon>
        <taxon>Hypocreales</taxon>
        <taxon>Clavicipitaceae</taxon>
        <taxon>Metarhizium</taxon>
    </lineage>
</organism>
<sequence>MVVTQMMITFPNFQYGLLAGIGGGVPSETDSGKLRLGDVVASKPIYPYHGVVQYDRGRAEQDRFSRTGTISPISPPSQVLQNSVRELAWQRETWANDPVWKGAQRPRRSCRNSQRFKFPRIENDYLHHPDYTHRQPGKSCDDCGCNPEKRIPRHADEREESLVVVHYGIIASGEKVIKNAVLRDVLAEELGASVAGALFQFSFPVIRGISDHCDSNRGQPVARLCRWGGGRLYEAAILLDAQGGDAGTGKAKPPRWPKARINSQALYHKAITTMRRVGRCRTRLKGKKARFCLDALYSAVIVATIRIIALEEGFKGPSQDLEAHAPVDLRPRFCNYSLQLHTAPPDSSSQ</sequence>